<accession>A0A2A6CW64</accession>
<dbReference type="EnsemblMetazoa" id="PPA36323.1">
    <property type="protein sequence ID" value="PPA36323.1"/>
    <property type="gene ID" value="WBGene00274692"/>
</dbReference>
<reference evidence="3" key="1">
    <citation type="journal article" date="2008" name="Nat. Genet.">
        <title>The Pristionchus pacificus genome provides a unique perspective on nematode lifestyle and parasitism.</title>
        <authorList>
            <person name="Dieterich C."/>
            <person name="Clifton S.W."/>
            <person name="Schuster L.N."/>
            <person name="Chinwalla A."/>
            <person name="Delehaunty K."/>
            <person name="Dinkelacker I."/>
            <person name="Fulton L."/>
            <person name="Fulton R."/>
            <person name="Godfrey J."/>
            <person name="Minx P."/>
            <person name="Mitreva M."/>
            <person name="Roeseler W."/>
            <person name="Tian H."/>
            <person name="Witte H."/>
            <person name="Yang S.P."/>
            <person name="Wilson R.K."/>
            <person name="Sommer R.J."/>
        </authorList>
    </citation>
    <scope>NUCLEOTIDE SEQUENCE [LARGE SCALE GENOMIC DNA]</scope>
    <source>
        <strain evidence="3">PS312</strain>
    </source>
</reference>
<protein>
    <submittedName>
        <fullName evidence="2">Uncharacterized protein</fullName>
    </submittedName>
</protein>
<name>A0A2A6CW64_PRIPA</name>
<feature type="region of interest" description="Disordered" evidence="1">
    <location>
        <begin position="97"/>
        <end position="124"/>
    </location>
</feature>
<dbReference type="AlphaFoldDB" id="A0A2A6CW64"/>
<gene>
    <name evidence="2" type="primary">WBGene00274692</name>
</gene>
<evidence type="ECO:0000256" key="1">
    <source>
        <dbReference type="SAM" id="MobiDB-lite"/>
    </source>
</evidence>
<reference evidence="2" key="2">
    <citation type="submission" date="2022-06" db="UniProtKB">
        <authorList>
            <consortium name="EnsemblMetazoa"/>
        </authorList>
    </citation>
    <scope>IDENTIFICATION</scope>
    <source>
        <strain evidence="2">PS312</strain>
    </source>
</reference>
<feature type="compositionally biased region" description="Basic and acidic residues" evidence="1">
    <location>
        <begin position="115"/>
        <end position="124"/>
    </location>
</feature>
<dbReference type="Proteomes" id="UP000005239">
    <property type="component" value="Unassembled WGS sequence"/>
</dbReference>
<sequence>MEIDKEDILRFTMVEPVPTSTQMFQVDDGWNDILLAFAIFYLHFVREMGGHEISIDLPEVIYGMRSFGNAVYFHIQRKVIVRFPIAAQSSKLNVHKAKFEPPEEESGTMNVRARQLNDDFRQMR</sequence>
<evidence type="ECO:0000313" key="3">
    <source>
        <dbReference type="Proteomes" id="UP000005239"/>
    </source>
</evidence>
<evidence type="ECO:0000313" key="2">
    <source>
        <dbReference type="EnsemblMetazoa" id="PPA36323.1"/>
    </source>
</evidence>
<accession>A0A8R1YY03</accession>
<keyword evidence="3" id="KW-1185">Reference proteome</keyword>
<proteinExistence type="predicted"/>
<organism evidence="2 3">
    <name type="scientific">Pristionchus pacificus</name>
    <name type="common">Parasitic nematode worm</name>
    <dbReference type="NCBI Taxonomy" id="54126"/>
    <lineage>
        <taxon>Eukaryota</taxon>
        <taxon>Metazoa</taxon>
        <taxon>Ecdysozoa</taxon>
        <taxon>Nematoda</taxon>
        <taxon>Chromadorea</taxon>
        <taxon>Rhabditida</taxon>
        <taxon>Rhabditina</taxon>
        <taxon>Diplogasteromorpha</taxon>
        <taxon>Diplogasteroidea</taxon>
        <taxon>Neodiplogasteridae</taxon>
        <taxon>Pristionchus</taxon>
    </lineage>
</organism>